<proteinExistence type="predicted"/>
<protein>
    <submittedName>
        <fullName evidence="2">Uncharacterized protein</fullName>
    </submittedName>
</protein>
<dbReference type="EMBL" id="QJNS01000037">
    <property type="protein sequence ID" value="RYO91694.1"/>
    <property type="molecule type" value="Genomic_DNA"/>
</dbReference>
<keyword evidence="3" id="KW-1185">Reference proteome</keyword>
<sequence length="107" mass="11223">MSTPVLPLTVPPLTAAPPPGFIAAATFLRPVLLPLVKVDLFLLVWSAAFRLVNSRSPLEFVLMVLFILDGCSLMCGLLCGGGGGGMGAARMVSSALFLSLYALTRFP</sequence>
<organism evidence="2 3">
    <name type="scientific">Monosporascus cannonballus</name>
    <dbReference type="NCBI Taxonomy" id="155416"/>
    <lineage>
        <taxon>Eukaryota</taxon>
        <taxon>Fungi</taxon>
        <taxon>Dikarya</taxon>
        <taxon>Ascomycota</taxon>
        <taxon>Pezizomycotina</taxon>
        <taxon>Sordariomycetes</taxon>
        <taxon>Xylariomycetidae</taxon>
        <taxon>Xylariales</taxon>
        <taxon>Xylariales incertae sedis</taxon>
        <taxon>Monosporascus</taxon>
    </lineage>
</organism>
<evidence type="ECO:0000256" key="1">
    <source>
        <dbReference type="SAM" id="Phobius"/>
    </source>
</evidence>
<keyword evidence="1" id="KW-0472">Membrane</keyword>
<dbReference type="Proteomes" id="UP000294003">
    <property type="component" value="Unassembled WGS sequence"/>
</dbReference>
<evidence type="ECO:0000313" key="2">
    <source>
        <dbReference type="EMBL" id="RYO91694.1"/>
    </source>
</evidence>
<reference evidence="2 3" key="1">
    <citation type="submission" date="2018-06" db="EMBL/GenBank/DDBJ databases">
        <title>Complete Genomes of Monosporascus.</title>
        <authorList>
            <person name="Robinson A.J."/>
            <person name="Natvig D.O."/>
        </authorList>
    </citation>
    <scope>NUCLEOTIDE SEQUENCE [LARGE SCALE GENOMIC DNA]</scope>
    <source>
        <strain evidence="2 3">CBS 609.92</strain>
    </source>
</reference>
<name>A0ABY0HIQ4_9PEZI</name>
<keyword evidence="1" id="KW-1133">Transmembrane helix</keyword>
<keyword evidence="1" id="KW-0812">Transmembrane</keyword>
<accession>A0ABY0HIQ4</accession>
<gene>
    <name evidence="2" type="ORF">DL762_002023</name>
</gene>
<feature type="transmembrane region" description="Helical" evidence="1">
    <location>
        <begin position="60"/>
        <end position="79"/>
    </location>
</feature>
<comment type="caution">
    <text evidence="2">The sequence shown here is derived from an EMBL/GenBank/DDBJ whole genome shotgun (WGS) entry which is preliminary data.</text>
</comment>
<feature type="transmembrane region" description="Helical" evidence="1">
    <location>
        <begin position="31"/>
        <end position="48"/>
    </location>
</feature>
<evidence type="ECO:0000313" key="3">
    <source>
        <dbReference type="Proteomes" id="UP000294003"/>
    </source>
</evidence>